<proteinExistence type="predicted"/>
<keyword evidence="3" id="KW-1185">Reference proteome</keyword>
<evidence type="ECO:0000313" key="3">
    <source>
        <dbReference type="Proteomes" id="UP000548978"/>
    </source>
</evidence>
<dbReference type="InterPro" id="IPR002937">
    <property type="entry name" value="Amino_oxidase"/>
</dbReference>
<organism evidence="2 3">
    <name type="scientific">Brevundimonas halotolerans</name>
    <dbReference type="NCBI Taxonomy" id="69670"/>
    <lineage>
        <taxon>Bacteria</taxon>
        <taxon>Pseudomonadati</taxon>
        <taxon>Pseudomonadota</taxon>
        <taxon>Alphaproteobacteria</taxon>
        <taxon>Caulobacterales</taxon>
        <taxon>Caulobacteraceae</taxon>
        <taxon>Brevundimonas</taxon>
    </lineage>
</organism>
<dbReference type="SUPFAM" id="SSF51905">
    <property type="entry name" value="FAD/NAD(P)-binding domain"/>
    <property type="match status" value="1"/>
</dbReference>
<gene>
    <name evidence="2" type="ORF">FHS65_001916</name>
</gene>
<dbReference type="AlphaFoldDB" id="A0A7W9A4M4"/>
<feature type="domain" description="Amine oxidase" evidence="1">
    <location>
        <begin position="26"/>
        <end position="303"/>
    </location>
</feature>
<dbReference type="Proteomes" id="UP000548978">
    <property type="component" value="Unassembled WGS sequence"/>
</dbReference>
<comment type="caution">
    <text evidence="2">The sequence shown here is derived from an EMBL/GenBank/DDBJ whole genome shotgun (WGS) entry which is preliminary data.</text>
</comment>
<evidence type="ECO:0000313" key="2">
    <source>
        <dbReference type="EMBL" id="MBB5661157.1"/>
    </source>
</evidence>
<dbReference type="Gene3D" id="1.10.3110.10">
    <property type="entry name" value="protoporphyrinogen ix oxidase, domain 3"/>
    <property type="match status" value="1"/>
</dbReference>
<dbReference type="OrthoDB" id="20837at2"/>
<protein>
    <recommendedName>
        <fullName evidence="1">Amine oxidase domain-containing protein</fullName>
    </recommendedName>
</protein>
<evidence type="ECO:0000259" key="1">
    <source>
        <dbReference type="Pfam" id="PF01593"/>
    </source>
</evidence>
<dbReference type="PANTHER" id="PTHR42923">
    <property type="entry name" value="PROTOPORPHYRINOGEN OXIDASE"/>
    <property type="match status" value="1"/>
</dbReference>
<dbReference type="RefSeq" id="WP_123288409.1">
    <property type="nucleotide sequence ID" value="NZ_JACIJB010000008.1"/>
</dbReference>
<dbReference type="Gene3D" id="3.50.50.60">
    <property type="entry name" value="FAD/NAD(P)-binding domain"/>
    <property type="match status" value="1"/>
</dbReference>
<reference evidence="2 3" key="1">
    <citation type="submission" date="2020-08" db="EMBL/GenBank/DDBJ databases">
        <title>Genomic Encyclopedia of Type Strains, Phase IV (KMG-IV): sequencing the most valuable type-strain genomes for metagenomic binning, comparative biology and taxonomic classification.</title>
        <authorList>
            <person name="Goeker M."/>
        </authorList>
    </citation>
    <scope>NUCLEOTIDE SEQUENCE [LARGE SCALE GENOMIC DNA]</scope>
    <source>
        <strain evidence="2 3">DSM 24448</strain>
    </source>
</reference>
<name>A0A7W9A4M4_9CAUL</name>
<dbReference type="Pfam" id="PF01593">
    <property type="entry name" value="Amino_oxidase"/>
    <property type="match status" value="1"/>
</dbReference>
<dbReference type="EMBL" id="JACIJB010000008">
    <property type="protein sequence ID" value="MBB5661157.1"/>
    <property type="molecule type" value="Genomic_DNA"/>
</dbReference>
<dbReference type="PANTHER" id="PTHR42923:SF17">
    <property type="entry name" value="AMINE OXIDASE DOMAIN-CONTAINING PROTEIN"/>
    <property type="match status" value="1"/>
</dbReference>
<dbReference type="InterPro" id="IPR050464">
    <property type="entry name" value="Zeta_carotene_desat/Oxidored"/>
</dbReference>
<dbReference type="Gene3D" id="3.90.660.20">
    <property type="entry name" value="Protoporphyrinogen oxidase, mitochondrial, domain 2"/>
    <property type="match status" value="1"/>
</dbReference>
<sequence length="456" mass="49950">MSPHLVNSDPGSTGPGQKIAVIGSGIAGLSAAWLLAKRHQVTLYEADSRIGGHSHTVTVEDAGETTAVDTGFIVYNETNYPNLKALFEHLSVPTQPAFMSFAVSMDDGALEYSSHGVSALFAQKRNYASPKFWRMIGDLLRFQKQAPRDLPELERTGETLDAYLTRSGYGPLFRDAHLLPQAAAIWSCTLNQMTDYPAAAFVKFYMNHNLLKYDVRPTWRTVTGGSREYVSRLLADFGGTVVTHAGIESVVRGRDGAALRFADGRFERFDAVVLATHSDQALALLEAPSAEERRLLGAIGYRPNRAVLHRDTCLMPKRRKAWAAWTHVGYSARAGEGGVTYWMNELQSLKGPPLFVSLNPALEPAADTILGEWDYEHPVFNGAALAAQKDLWSLQGQRNVWFCGAWFGSGFHEDGIQSGLAVAEQLGGVRRPWSVDNESGRIHVGPHPDAALERAA</sequence>
<accession>A0A7W9A4M4</accession>
<dbReference type="InterPro" id="IPR036188">
    <property type="entry name" value="FAD/NAD-bd_sf"/>
</dbReference>
<dbReference type="GO" id="GO:0016491">
    <property type="term" value="F:oxidoreductase activity"/>
    <property type="evidence" value="ECO:0007669"/>
    <property type="project" value="InterPro"/>
</dbReference>